<dbReference type="OrthoDB" id="384703at2"/>
<name>A0A1M5VHK7_9FIRM</name>
<dbReference type="EMBL" id="FQXV01000002">
    <property type="protein sequence ID" value="SHH74564.1"/>
    <property type="molecule type" value="Genomic_DNA"/>
</dbReference>
<evidence type="ECO:0000313" key="5">
    <source>
        <dbReference type="Proteomes" id="UP000183995"/>
    </source>
</evidence>
<dbReference type="STRING" id="1123282.SAMN02745823_00826"/>
<dbReference type="InterPro" id="IPR046342">
    <property type="entry name" value="CBS_dom_sf"/>
</dbReference>
<evidence type="ECO:0000259" key="3">
    <source>
        <dbReference type="PROSITE" id="PS51371"/>
    </source>
</evidence>
<dbReference type="InterPro" id="IPR051257">
    <property type="entry name" value="Diverse_CBS-Domain"/>
</dbReference>
<keyword evidence="5" id="KW-1185">Reference proteome</keyword>
<dbReference type="PANTHER" id="PTHR43080">
    <property type="entry name" value="CBS DOMAIN-CONTAINING PROTEIN CBSX3, MITOCHONDRIAL"/>
    <property type="match status" value="1"/>
</dbReference>
<dbReference type="PANTHER" id="PTHR43080:SF26">
    <property type="entry name" value="REGULATORY PROTEIN"/>
    <property type="match status" value="1"/>
</dbReference>
<evidence type="ECO:0000256" key="1">
    <source>
        <dbReference type="ARBA" id="ARBA00023122"/>
    </source>
</evidence>
<evidence type="ECO:0000256" key="2">
    <source>
        <dbReference type="PROSITE-ProRule" id="PRU00703"/>
    </source>
</evidence>
<reference evidence="4 5" key="1">
    <citation type="submission" date="2016-11" db="EMBL/GenBank/DDBJ databases">
        <authorList>
            <person name="Jaros S."/>
            <person name="Januszkiewicz K."/>
            <person name="Wedrychowicz H."/>
        </authorList>
    </citation>
    <scope>NUCLEOTIDE SEQUENCE [LARGE SCALE GENOMIC DNA]</scope>
    <source>
        <strain evidence="4 5">DSM 10068</strain>
    </source>
</reference>
<accession>A0A1M5VHK7</accession>
<dbReference type="PROSITE" id="PS51371">
    <property type="entry name" value="CBS"/>
    <property type="match status" value="1"/>
</dbReference>
<gene>
    <name evidence="4" type="ORF">SAMN02745823_00826</name>
</gene>
<dbReference type="RefSeq" id="WP_084726233.1">
    <property type="nucleotide sequence ID" value="NZ_FQXV01000002.1"/>
</dbReference>
<feature type="domain" description="CBS" evidence="3">
    <location>
        <begin position="34"/>
        <end position="93"/>
    </location>
</feature>
<dbReference type="AlphaFoldDB" id="A0A1M5VHK7"/>
<evidence type="ECO:0000313" key="4">
    <source>
        <dbReference type="EMBL" id="SHH74564.1"/>
    </source>
</evidence>
<protein>
    <submittedName>
        <fullName evidence="4">CBS domain-containing protein</fullName>
    </submittedName>
</protein>
<dbReference type="Proteomes" id="UP000183995">
    <property type="component" value="Unassembled WGS sequence"/>
</dbReference>
<organism evidence="4 5">
    <name type="scientific">Sporobacter termitidis DSM 10068</name>
    <dbReference type="NCBI Taxonomy" id="1123282"/>
    <lineage>
        <taxon>Bacteria</taxon>
        <taxon>Bacillati</taxon>
        <taxon>Bacillota</taxon>
        <taxon>Clostridia</taxon>
        <taxon>Eubacteriales</taxon>
        <taxon>Oscillospiraceae</taxon>
        <taxon>Sporobacter</taxon>
    </lineage>
</organism>
<dbReference type="Gene3D" id="3.10.580.10">
    <property type="entry name" value="CBS-domain"/>
    <property type="match status" value="1"/>
</dbReference>
<dbReference type="CDD" id="cd09834">
    <property type="entry name" value="CBS_pair_bac"/>
    <property type="match status" value="1"/>
</dbReference>
<dbReference type="Pfam" id="PF00571">
    <property type="entry name" value="CBS"/>
    <property type="match status" value="2"/>
</dbReference>
<proteinExistence type="predicted"/>
<keyword evidence="1 2" id="KW-0129">CBS domain</keyword>
<sequence length="167" mass="19382">MQIVSEAVKDRSIYFDALDKDRDPGENKSIIFFLTAKGSVAFLDERCSLRQGLEKMKHHGYTAMPVVAEDGTYIGTVSEGDFLWHMLNSGAYSMKEQEDYPISEILREGWNPAVKIDTSMDELLLRIMEQNFVPVVDDREKFIGIITRKNVIKHYYESENMRRYTKK</sequence>
<dbReference type="SUPFAM" id="SSF54631">
    <property type="entry name" value="CBS-domain pair"/>
    <property type="match status" value="1"/>
</dbReference>
<dbReference type="InterPro" id="IPR000644">
    <property type="entry name" value="CBS_dom"/>
</dbReference>